<dbReference type="PANTHER" id="PTHR44757:SF2">
    <property type="entry name" value="BIOFILM ARCHITECTURE MAINTENANCE PROTEIN MBAA"/>
    <property type="match status" value="1"/>
</dbReference>
<feature type="domain" description="PAC" evidence="2">
    <location>
        <begin position="78"/>
        <end position="130"/>
    </location>
</feature>
<dbReference type="SMART" id="SM00267">
    <property type="entry name" value="GGDEF"/>
    <property type="match status" value="1"/>
</dbReference>
<dbReference type="Gene3D" id="3.30.70.270">
    <property type="match status" value="1"/>
</dbReference>
<dbReference type="PROSITE" id="PS50113">
    <property type="entry name" value="PAC"/>
    <property type="match status" value="2"/>
</dbReference>
<dbReference type="CDD" id="cd00130">
    <property type="entry name" value="PAS"/>
    <property type="match status" value="2"/>
</dbReference>
<reference evidence="4 5" key="1">
    <citation type="submission" date="2020-04" db="EMBL/GenBank/DDBJ databases">
        <title>Usitatibacter rugosus gen. nov., sp. nov. and Usitatibacter palustris sp. nov., novel members of Usitatibacteraceae fam. nov. within the order Nitrosomonadales isolated from soil.</title>
        <authorList>
            <person name="Huber K.J."/>
            <person name="Neumann-Schaal M."/>
            <person name="Geppert A."/>
            <person name="Luckner M."/>
            <person name="Wanner G."/>
            <person name="Overmann J."/>
        </authorList>
    </citation>
    <scope>NUCLEOTIDE SEQUENCE [LARGE SCALE GENOMIC DNA]</scope>
    <source>
        <strain evidence="4 5">0125_3</strain>
    </source>
</reference>
<dbReference type="NCBIfam" id="TIGR00254">
    <property type="entry name" value="GGDEF"/>
    <property type="match status" value="1"/>
</dbReference>
<dbReference type="InterPro" id="IPR001610">
    <property type="entry name" value="PAC"/>
</dbReference>
<organism evidence="4 5">
    <name type="scientific">Usitatibacter rugosus</name>
    <dbReference type="NCBI Taxonomy" id="2732067"/>
    <lineage>
        <taxon>Bacteria</taxon>
        <taxon>Pseudomonadati</taxon>
        <taxon>Pseudomonadota</taxon>
        <taxon>Betaproteobacteria</taxon>
        <taxon>Nitrosomonadales</taxon>
        <taxon>Usitatibacteraceae</taxon>
        <taxon>Usitatibacter</taxon>
    </lineage>
</organism>
<sequence>MLTDSPQAFLEALGRDSSGFLSYIDVERRVRFCNRGYAEWMGLAREAILGQRLQDLHGETGYRNFQAPMDRAFGGERVHYERLAHRPDGHVVWISVTLDPYRDESGEVAGVFSCALEVSELKRTHDALDRALQELASHMENTPLAVVEFSSTIHIRRWSRQAEEIFGWTPAEAIGSRPTDLGLIHEDSFATIKAQTRELRDGTAKRNRMLAKNVRKDGRVIYCEWYNSAFFDVHGSLISILGLCQDVTARVESEEQLRQAAVQDALTGLPNRSSLATRLEHAILRVNRAGDRLALLFIDLDRFKKVNDTLGHAAGDEVLRQAAARIRACVREVDTVARLGGDEFVVLLETDVRPDTPSIIGERIRSAFNTPFQWKSTDVRCGASVGISLYPDHTRDPELLLASADEAMYRAKQGA</sequence>
<dbReference type="SMART" id="SM00091">
    <property type="entry name" value="PAS"/>
    <property type="match status" value="2"/>
</dbReference>
<dbReference type="SUPFAM" id="SSF55785">
    <property type="entry name" value="PYP-like sensor domain (PAS domain)"/>
    <property type="match status" value="2"/>
</dbReference>
<dbReference type="InterPro" id="IPR035965">
    <property type="entry name" value="PAS-like_dom_sf"/>
</dbReference>
<evidence type="ECO:0000313" key="4">
    <source>
        <dbReference type="EMBL" id="QJR09430.1"/>
    </source>
</evidence>
<dbReference type="SUPFAM" id="SSF55073">
    <property type="entry name" value="Nucleotide cyclase"/>
    <property type="match status" value="1"/>
</dbReference>
<dbReference type="GO" id="GO:0003824">
    <property type="term" value="F:catalytic activity"/>
    <property type="evidence" value="ECO:0007669"/>
    <property type="project" value="UniProtKB-ARBA"/>
</dbReference>
<evidence type="ECO:0000259" key="2">
    <source>
        <dbReference type="PROSITE" id="PS50113"/>
    </source>
</evidence>
<evidence type="ECO:0008006" key="6">
    <source>
        <dbReference type="Google" id="ProtNLM"/>
    </source>
</evidence>
<dbReference type="EMBL" id="CP053069">
    <property type="protein sequence ID" value="QJR09430.1"/>
    <property type="molecule type" value="Genomic_DNA"/>
</dbReference>
<dbReference type="AlphaFoldDB" id="A0A6M4GQ28"/>
<dbReference type="InterPro" id="IPR013656">
    <property type="entry name" value="PAS_4"/>
</dbReference>
<dbReference type="InterPro" id="IPR000160">
    <property type="entry name" value="GGDEF_dom"/>
</dbReference>
<dbReference type="FunFam" id="3.30.70.270:FF:000001">
    <property type="entry name" value="Diguanylate cyclase domain protein"/>
    <property type="match status" value="1"/>
</dbReference>
<dbReference type="InterPro" id="IPR052155">
    <property type="entry name" value="Biofilm_reg_signaling"/>
</dbReference>
<evidence type="ECO:0000259" key="3">
    <source>
        <dbReference type="PROSITE" id="PS50887"/>
    </source>
</evidence>
<dbReference type="SMART" id="SM00086">
    <property type="entry name" value="PAC"/>
    <property type="match status" value="2"/>
</dbReference>
<dbReference type="Pfam" id="PF08448">
    <property type="entry name" value="PAS_4"/>
    <property type="match status" value="2"/>
</dbReference>
<dbReference type="PANTHER" id="PTHR44757">
    <property type="entry name" value="DIGUANYLATE CYCLASE DGCP"/>
    <property type="match status" value="1"/>
</dbReference>
<dbReference type="InterPro" id="IPR029787">
    <property type="entry name" value="Nucleotide_cyclase"/>
</dbReference>
<dbReference type="InterPro" id="IPR043128">
    <property type="entry name" value="Rev_trsase/Diguanyl_cyclase"/>
</dbReference>
<dbReference type="InterPro" id="IPR000014">
    <property type="entry name" value="PAS"/>
</dbReference>
<proteinExistence type="predicted"/>
<protein>
    <recommendedName>
        <fullName evidence="6">PAS domain S-box-containing protein/diguanylate cyclase (GGDEF)-like protein</fullName>
    </recommendedName>
</protein>
<dbReference type="Proteomes" id="UP000501534">
    <property type="component" value="Chromosome"/>
</dbReference>
<dbReference type="InterPro" id="IPR000700">
    <property type="entry name" value="PAS-assoc_C"/>
</dbReference>
<dbReference type="RefSeq" id="WP_171089132.1">
    <property type="nucleotide sequence ID" value="NZ_CP053069.1"/>
</dbReference>
<feature type="domain" description="GGDEF" evidence="3">
    <location>
        <begin position="291"/>
        <end position="415"/>
    </location>
</feature>
<dbReference type="NCBIfam" id="TIGR00229">
    <property type="entry name" value="sensory_box"/>
    <property type="match status" value="2"/>
</dbReference>
<gene>
    <name evidence="4" type="ORF">DSM104443_00474</name>
</gene>
<evidence type="ECO:0000313" key="5">
    <source>
        <dbReference type="Proteomes" id="UP000501534"/>
    </source>
</evidence>
<accession>A0A6M4GQ28</accession>
<dbReference type="Gene3D" id="3.30.450.20">
    <property type="entry name" value="PAS domain"/>
    <property type="match status" value="2"/>
</dbReference>
<dbReference type="PROSITE" id="PS50887">
    <property type="entry name" value="GGDEF"/>
    <property type="match status" value="1"/>
</dbReference>
<evidence type="ECO:0000259" key="1">
    <source>
        <dbReference type="PROSITE" id="PS50112"/>
    </source>
</evidence>
<dbReference type="Pfam" id="PF00990">
    <property type="entry name" value="GGDEF"/>
    <property type="match status" value="1"/>
</dbReference>
<feature type="domain" description="PAS" evidence="1">
    <location>
        <begin position="131"/>
        <end position="203"/>
    </location>
</feature>
<name>A0A6M4GQ28_9PROT</name>
<keyword evidence="5" id="KW-1185">Reference proteome</keyword>
<dbReference type="KEGG" id="uru:DSM104443_00474"/>
<feature type="domain" description="PAC" evidence="2">
    <location>
        <begin position="207"/>
        <end position="259"/>
    </location>
</feature>
<dbReference type="CDD" id="cd01949">
    <property type="entry name" value="GGDEF"/>
    <property type="match status" value="1"/>
</dbReference>
<dbReference type="PROSITE" id="PS50112">
    <property type="entry name" value="PAS"/>
    <property type="match status" value="1"/>
</dbReference>